<organism evidence="1 2">
    <name type="scientific">Ameca splendens</name>
    <dbReference type="NCBI Taxonomy" id="208324"/>
    <lineage>
        <taxon>Eukaryota</taxon>
        <taxon>Metazoa</taxon>
        <taxon>Chordata</taxon>
        <taxon>Craniata</taxon>
        <taxon>Vertebrata</taxon>
        <taxon>Euteleostomi</taxon>
        <taxon>Actinopterygii</taxon>
        <taxon>Neopterygii</taxon>
        <taxon>Teleostei</taxon>
        <taxon>Neoteleostei</taxon>
        <taxon>Acanthomorphata</taxon>
        <taxon>Ovalentaria</taxon>
        <taxon>Atherinomorphae</taxon>
        <taxon>Cyprinodontiformes</taxon>
        <taxon>Goodeidae</taxon>
        <taxon>Ameca</taxon>
    </lineage>
</organism>
<dbReference type="Proteomes" id="UP001469553">
    <property type="component" value="Unassembled WGS sequence"/>
</dbReference>
<reference evidence="1 2" key="1">
    <citation type="submission" date="2021-06" db="EMBL/GenBank/DDBJ databases">
        <authorList>
            <person name="Palmer J.M."/>
        </authorList>
    </citation>
    <scope>NUCLEOTIDE SEQUENCE [LARGE SCALE GENOMIC DNA]</scope>
    <source>
        <strain evidence="1 2">AS_MEX2019</strain>
        <tissue evidence="1">Muscle</tissue>
    </source>
</reference>
<gene>
    <name evidence="1" type="ORF">AMECASPLE_001551</name>
</gene>
<protein>
    <submittedName>
        <fullName evidence="1">Uncharacterized protein</fullName>
    </submittedName>
</protein>
<evidence type="ECO:0000313" key="1">
    <source>
        <dbReference type="EMBL" id="MEQ2301961.1"/>
    </source>
</evidence>
<proteinExistence type="predicted"/>
<dbReference type="EMBL" id="JAHRIP010056480">
    <property type="protein sequence ID" value="MEQ2301961.1"/>
    <property type="molecule type" value="Genomic_DNA"/>
</dbReference>
<accession>A0ABV0Z7E0</accession>
<comment type="caution">
    <text evidence="1">The sequence shown here is derived from an EMBL/GenBank/DDBJ whole genome shotgun (WGS) entry which is preliminary data.</text>
</comment>
<sequence length="113" mass="12987">MHTANMWKQVCRSYKTKIELSGLHAECVQEKLHVVRNMNVTASCCGNVFLQQGQRSWSEFIGKMDGDKYWAILEENLLEAPEVHLPAGQQPYSYSHSYNDMFCINNYNGPVKV</sequence>
<name>A0ABV0Z7E0_9TELE</name>
<evidence type="ECO:0000313" key="2">
    <source>
        <dbReference type="Proteomes" id="UP001469553"/>
    </source>
</evidence>
<keyword evidence="2" id="KW-1185">Reference proteome</keyword>